<keyword evidence="2" id="KW-1185">Reference proteome</keyword>
<reference evidence="2" key="2">
    <citation type="journal article" date="2017" name="Nat. Plants">
        <title>The Aegilops tauschii genome reveals multiple impacts of transposons.</title>
        <authorList>
            <person name="Zhao G."/>
            <person name="Zou C."/>
            <person name="Li K."/>
            <person name="Wang K."/>
            <person name="Li T."/>
            <person name="Gao L."/>
            <person name="Zhang X."/>
            <person name="Wang H."/>
            <person name="Yang Z."/>
            <person name="Liu X."/>
            <person name="Jiang W."/>
            <person name="Mao L."/>
            <person name="Kong X."/>
            <person name="Jiao Y."/>
            <person name="Jia J."/>
        </authorList>
    </citation>
    <scope>NUCLEOTIDE SEQUENCE [LARGE SCALE GENOMIC DNA]</scope>
    <source>
        <strain evidence="2">cv. AL8/78</strain>
    </source>
</reference>
<sequence length="97" mass="10094">MGAATAGQQAGGTPDKLRHVESMSELPSGAGTISGISAVVLGESLADEEHDLVFPSAEFSASALVSSPKQVHTYTRTHPLCSSIARYCSCCQLRCLL</sequence>
<reference evidence="1" key="4">
    <citation type="submission" date="2019-03" db="UniProtKB">
        <authorList>
            <consortium name="EnsemblPlants"/>
        </authorList>
    </citation>
    <scope>IDENTIFICATION</scope>
</reference>
<reference evidence="1" key="5">
    <citation type="journal article" date="2021" name="G3 (Bethesda)">
        <title>Aegilops tauschii genome assembly Aet v5.0 features greater sequence contiguity and improved annotation.</title>
        <authorList>
            <person name="Wang L."/>
            <person name="Zhu T."/>
            <person name="Rodriguez J.C."/>
            <person name="Deal K.R."/>
            <person name="Dubcovsky J."/>
            <person name="McGuire P.E."/>
            <person name="Lux T."/>
            <person name="Spannagl M."/>
            <person name="Mayer K.F.X."/>
            <person name="Baldrich P."/>
            <person name="Meyers B.C."/>
            <person name="Huo N."/>
            <person name="Gu Y.Q."/>
            <person name="Zhou H."/>
            <person name="Devos K.M."/>
            <person name="Bennetzen J.L."/>
            <person name="Unver T."/>
            <person name="Budak H."/>
            <person name="Gulick P.J."/>
            <person name="Galiba G."/>
            <person name="Kalapos B."/>
            <person name="Nelson D.R."/>
            <person name="Li P."/>
            <person name="You F.M."/>
            <person name="Luo M.C."/>
            <person name="Dvorak J."/>
        </authorList>
    </citation>
    <scope>NUCLEOTIDE SEQUENCE [LARGE SCALE GENOMIC DNA]</scope>
    <source>
        <strain evidence="1">cv. AL8/78</strain>
    </source>
</reference>
<name>A0A453Q2Q0_AEGTS</name>
<proteinExistence type="predicted"/>
<reference evidence="1" key="3">
    <citation type="journal article" date="2017" name="Nature">
        <title>Genome sequence of the progenitor of the wheat D genome Aegilops tauschii.</title>
        <authorList>
            <person name="Luo M.C."/>
            <person name="Gu Y.Q."/>
            <person name="Puiu D."/>
            <person name="Wang H."/>
            <person name="Twardziok S.O."/>
            <person name="Deal K.R."/>
            <person name="Huo N."/>
            <person name="Zhu T."/>
            <person name="Wang L."/>
            <person name="Wang Y."/>
            <person name="McGuire P.E."/>
            <person name="Liu S."/>
            <person name="Long H."/>
            <person name="Ramasamy R.K."/>
            <person name="Rodriguez J.C."/>
            <person name="Van S.L."/>
            <person name="Yuan L."/>
            <person name="Wang Z."/>
            <person name="Xia Z."/>
            <person name="Xiao L."/>
            <person name="Anderson O.D."/>
            <person name="Ouyang S."/>
            <person name="Liang Y."/>
            <person name="Zimin A.V."/>
            <person name="Pertea G."/>
            <person name="Qi P."/>
            <person name="Bennetzen J.L."/>
            <person name="Dai X."/>
            <person name="Dawson M.W."/>
            <person name="Muller H.G."/>
            <person name="Kugler K."/>
            <person name="Rivarola-Duarte L."/>
            <person name="Spannagl M."/>
            <person name="Mayer K.F.X."/>
            <person name="Lu F.H."/>
            <person name="Bevan M.W."/>
            <person name="Leroy P."/>
            <person name="Li P."/>
            <person name="You F.M."/>
            <person name="Sun Q."/>
            <person name="Liu Z."/>
            <person name="Lyons E."/>
            <person name="Wicker T."/>
            <person name="Salzberg S.L."/>
            <person name="Devos K.M."/>
            <person name="Dvorak J."/>
        </authorList>
    </citation>
    <scope>NUCLEOTIDE SEQUENCE [LARGE SCALE GENOMIC DNA]</scope>
    <source>
        <strain evidence="1">cv. AL8/78</strain>
    </source>
</reference>
<evidence type="ECO:0000313" key="1">
    <source>
        <dbReference type="EnsemblPlants" id="AET6Gv20954000.16"/>
    </source>
</evidence>
<reference evidence="2" key="1">
    <citation type="journal article" date="2014" name="Science">
        <title>Ancient hybridizations among the ancestral genomes of bread wheat.</title>
        <authorList>
            <consortium name="International Wheat Genome Sequencing Consortium,"/>
            <person name="Marcussen T."/>
            <person name="Sandve S.R."/>
            <person name="Heier L."/>
            <person name="Spannagl M."/>
            <person name="Pfeifer M."/>
            <person name="Jakobsen K.S."/>
            <person name="Wulff B.B."/>
            <person name="Steuernagel B."/>
            <person name="Mayer K.F."/>
            <person name="Olsen O.A."/>
        </authorList>
    </citation>
    <scope>NUCLEOTIDE SEQUENCE [LARGE SCALE GENOMIC DNA]</scope>
    <source>
        <strain evidence="2">cv. AL8/78</strain>
    </source>
</reference>
<organism evidence="1 2">
    <name type="scientific">Aegilops tauschii subsp. strangulata</name>
    <name type="common">Goatgrass</name>
    <dbReference type="NCBI Taxonomy" id="200361"/>
    <lineage>
        <taxon>Eukaryota</taxon>
        <taxon>Viridiplantae</taxon>
        <taxon>Streptophyta</taxon>
        <taxon>Embryophyta</taxon>
        <taxon>Tracheophyta</taxon>
        <taxon>Spermatophyta</taxon>
        <taxon>Magnoliopsida</taxon>
        <taxon>Liliopsida</taxon>
        <taxon>Poales</taxon>
        <taxon>Poaceae</taxon>
        <taxon>BOP clade</taxon>
        <taxon>Pooideae</taxon>
        <taxon>Triticodae</taxon>
        <taxon>Triticeae</taxon>
        <taxon>Triticinae</taxon>
        <taxon>Aegilops</taxon>
    </lineage>
</organism>
<dbReference type="Proteomes" id="UP000015105">
    <property type="component" value="Chromosome 6D"/>
</dbReference>
<dbReference type="Gramene" id="AET6Gv20954000.16">
    <property type="protein sequence ID" value="AET6Gv20954000.16"/>
    <property type="gene ID" value="AET6Gv20954000"/>
</dbReference>
<dbReference type="AlphaFoldDB" id="A0A453Q2Q0"/>
<protein>
    <submittedName>
        <fullName evidence="1">Uncharacterized protein</fullName>
    </submittedName>
</protein>
<evidence type="ECO:0000313" key="2">
    <source>
        <dbReference type="Proteomes" id="UP000015105"/>
    </source>
</evidence>
<accession>A0A453Q2Q0</accession>
<dbReference type="EnsemblPlants" id="AET6Gv20954000.16">
    <property type="protein sequence ID" value="AET6Gv20954000.16"/>
    <property type="gene ID" value="AET6Gv20954000"/>
</dbReference>